<comment type="caution">
    <text evidence="1">The sequence shown here is derived from an EMBL/GenBank/DDBJ whole genome shotgun (WGS) entry which is preliminary data.</text>
</comment>
<accession>A0A4Y2J758</accession>
<protein>
    <submittedName>
        <fullName evidence="1">Uncharacterized protein</fullName>
    </submittedName>
</protein>
<proteinExistence type="predicted"/>
<dbReference type="EMBL" id="BGPR01003235">
    <property type="protein sequence ID" value="GBM85449.1"/>
    <property type="molecule type" value="Genomic_DNA"/>
</dbReference>
<reference evidence="1 2" key="1">
    <citation type="journal article" date="2019" name="Sci. Rep.">
        <title>Orb-weaving spider Araneus ventricosus genome elucidates the spidroin gene catalogue.</title>
        <authorList>
            <person name="Kono N."/>
            <person name="Nakamura H."/>
            <person name="Ohtoshi R."/>
            <person name="Moran D.A.P."/>
            <person name="Shinohara A."/>
            <person name="Yoshida Y."/>
            <person name="Fujiwara M."/>
            <person name="Mori M."/>
            <person name="Tomita M."/>
            <person name="Arakawa K."/>
        </authorList>
    </citation>
    <scope>NUCLEOTIDE SEQUENCE [LARGE SCALE GENOMIC DNA]</scope>
</reference>
<evidence type="ECO:0000313" key="2">
    <source>
        <dbReference type="Proteomes" id="UP000499080"/>
    </source>
</evidence>
<sequence>MRENHGVWGIYEILKGKAYTSPANFILKADNIAEYTEPNRNMGEFENSTKDIQAGVLKYFSTLPRNSTLELNPISDVEEFVLWLGWEIHLRVSSTEKCDVSQPATWGVPE</sequence>
<evidence type="ECO:0000313" key="1">
    <source>
        <dbReference type="EMBL" id="GBM85449.1"/>
    </source>
</evidence>
<organism evidence="1 2">
    <name type="scientific">Araneus ventricosus</name>
    <name type="common">Orbweaver spider</name>
    <name type="synonym">Epeira ventricosa</name>
    <dbReference type="NCBI Taxonomy" id="182803"/>
    <lineage>
        <taxon>Eukaryota</taxon>
        <taxon>Metazoa</taxon>
        <taxon>Ecdysozoa</taxon>
        <taxon>Arthropoda</taxon>
        <taxon>Chelicerata</taxon>
        <taxon>Arachnida</taxon>
        <taxon>Araneae</taxon>
        <taxon>Araneomorphae</taxon>
        <taxon>Entelegynae</taxon>
        <taxon>Araneoidea</taxon>
        <taxon>Araneidae</taxon>
        <taxon>Araneus</taxon>
    </lineage>
</organism>
<gene>
    <name evidence="1" type="ORF">AVEN_134350_1</name>
</gene>
<dbReference type="AlphaFoldDB" id="A0A4Y2J758"/>
<name>A0A4Y2J758_ARAVE</name>
<dbReference type="Proteomes" id="UP000499080">
    <property type="component" value="Unassembled WGS sequence"/>
</dbReference>
<keyword evidence="2" id="KW-1185">Reference proteome</keyword>